<dbReference type="SUPFAM" id="SSF53850">
    <property type="entry name" value="Periplasmic binding protein-like II"/>
    <property type="match status" value="1"/>
</dbReference>
<evidence type="ECO:0000256" key="4">
    <source>
        <dbReference type="ARBA" id="ARBA00023163"/>
    </source>
</evidence>
<accession>A0A7Y0RBH9</accession>
<comment type="caution">
    <text evidence="6">The sequence shown here is derived from an EMBL/GenBank/DDBJ whole genome shotgun (WGS) entry which is preliminary data.</text>
</comment>
<sequence length="297" mass="33382">MGIELKIQPLRYVLAVWEEGSFHGAARQLHRSQPALSMAIRDLEERLGQPLFEKSLKGQLTPFGEYCLPRFRELIRQHDRLARDLQHVAHGQQGRVTLATVPSVASRLMPGFLAAFIAEYPDININLHDENAEFVCRMVANGEVDLGISSVWAQDEHLSYTHLFEDNIGVVLHRDHRLANRDSLQWHELEKERFIANGTSRLLKNTAAASLVDNNDFYISNMISLLAMLEAGSGITTLPRLAFPVDNRKLCFVPLSEPKLVRQIGIIKPANRSLSPSAQALERVILKRLTGVTGWPA</sequence>
<evidence type="ECO:0000313" key="6">
    <source>
        <dbReference type="EMBL" id="NMT63172.1"/>
    </source>
</evidence>
<evidence type="ECO:0000259" key="5">
    <source>
        <dbReference type="PROSITE" id="PS50931"/>
    </source>
</evidence>
<dbReference type="Pfam" id="PF03466">
    <property type="entry name" value="LysR_substrate"/>
    <property type="match status" value="1"/>
</dbReference>
<dbReference type="SUPFAM" id="SSF46785">
    <property type="entry name" value="Winged helix' DNA-binding domain"/>
    <property type="match status" value="1"/>
</dbReference>
<evidence type="ECO:0000313" key="7">
    <source>
        <dbReference type="Proteomes" id="UP000567186"/>
    </source>
</evidence>
<dbReference type="InterPro" id="IPR036390">
    <property type="entry name" value="WH_DNA-bd_sf"/>
</dbReference>
<dbReference type="AlphaFoldDB" id="A0A7Y0RBH9"/>
<dbReference type="Proteomes" id="UP000567186">
    <property type="component" value="Unassembled WGS sequence"/>
</dbReference>
<reference evidence="6 7" key="1">
    <citation type="submission" date="2020-04" db="EMBL/GenBank/DDBJ databases">
        <title>Marinobacter oceani sp. nov., isolated from marine solar saltern.</title>
        <authorList>
            <person name="Chen X.-Y."/>
        </authorList>
    </citation>
    <scope>NUCLEOTIDE SEQUENCE [LARGE SCALE GENOMIC DNA]</scope>
    <source>
        <strain evidence="6 7">W62</strain>
    </source>
</reference>
<evidence type="ECO:0000256" key="2">
    <source>
        <dbReference type="ARBA" id="ARBA00023015"/>
    </source>
</evidence>
<dbReference type="CDD" id="cd08440">
    <property type="entry name" value="PBP2_LTTR_like_4"/>
    <property type="match status" value="1"/>
</dbReference>
<dbReference type="PRINTS" id="PR00039">
    <property type="entry name" value="HTHLYSR"/>
</dbReference>
<keyword evidence="3" id="KW-0238">DNA-binding</keyword>
<dbReference type="GO" id="GO:0003700">
    <property type="term" value="F:DNA-binding transcription factor activity"/>
    <property type="evidence" value="ECO:0007669"/>
    <property type="project" value="InterPro"/>
</dbReference>
<dbReference type="PANTHER" id="PTHR30419:SF8">
    <property type="entry name" value="NITROGEN ASSIMILATION TRANSCRIPTIONAL ACTIVATOR-RELATED"/>
    <property type="match status" value="1"/>
</dbReference>
<dbReference type="Gene3D" id="1.10.10.10">
    <property type="entry name" value="Winged helix-like DNA-binding domain superfamily/Winged helix DNA-binding domain"/>
    <property type="match status" value="1"/>
</dbReference>
<dbReference type="PANTHER" id="PTHR30419">
    <property type="entry name" value="HTH-TYPE TRANSCRIPTIONAL REGULATOR YBHD"/>
    <property type="match status" value="1"/>
</dbReference>
<keyword evidence="4" id="KW-0804">Transcription</keyword>
<dbReference type="InterPro" id="IPR036388">
    <property type="entry name" value="WH-like_DNA-bd_sf"/>
</dbReference>
<dbReference type="InterPro" id="IPR005119">
    <property type="entry name" value="LysR_subst-bd"/>
</dbReference>
<dbReference type="RefSeq" id="WP_135954510.1">
    <property type="nucleotide sequence ID" value="NZ_JABCKY010000001.1"/>
</dbReference>
<dbReference type="InterPro" id="IPR000847">
    <property type="entry name" value="LysR_HTH_N"/>
</dbReference>
<dbReference type="GO" id="GO:0005829">
    <property type="term" value="C:cytosol"/>
    <property type="evidence" value="ECO:0007669"/>
    <property type="project" value="TreeGrafter"/>
</dbReference>
<feature type="domain" description="HTH lysR-type" evidence="5">
    <location>
        <begin position="5"/>
        <end position="61"/>
    </location>
</feature>
<keyword evidence="2" id="KW-0805">Transcription regulation</keyword>
<evidence type="ECO:0000256" key="3">
    <source>
        <dbReference type="ARBA" id="ARBA00023125"/>
    </source>
</evidence>
<dbReference type="InterPro" id="IPR050950">
    <property type="entry name" value="HTH-type_LysR_regulators"/>
</dbReference>
<evidence type="ECO:0000256" key="1">
    <source>
        <dbReference type="ARBA" id="ARBA00009437"/>
    </source>
</evidence>
<dbReference type="Gene3D" id="3.40.190.10">
    <property type="entry name" value="Periplasmic binding protein-like II"/>
    <property type="match status" value="2"/>
</dbReference>
<dbReference type="OrthoDB" id="646694at2"/>
<dbReference type="Pfam" id="PF00126">
    <property type="entry name" value="HTH_1"/>
    <property type="match status" value="1"/>
</dbReference>
<proteinExistence type="inferred from homology"/>
<comment type="similarity">
    <text evidence="1">Belongs to the LysR transcriptional regulatory family.</text>
</comment>
<gene>
    <name evidence="6" type="ORF">HIU99_06110</name>
</gene>
<name>A0A7Y0RBH9_9GAMM</name>
<organism evidence="6 7">
    <name type="scientific">Marinobacter orientalis</name>
    <dbReference type="NCBI Taxonomy" id="1928859"/>
    <lineage>
        <taxon>Bacteria</taxon>
        <taxon>Pseudomonadati</taxon>
        <taxon>Pseudomonadota</taxon>
        <taxon>Gammaproteobacteria</taxon>
        <taxon>Pseudomonadales</taxon>
        <taxon>Marinobacteraceae</taxon>
        <taxon>Marinobacter</taxon>
    </lineage>
</organism>
<protein>
    <submittedName>
        <fullName evidence="6">LysR family transcriptional regulator</fullName>
    </submittedName>
</protein>
<dbReference type="GO" id="GO:0003677">
    <property type="term" value="F:DNA binding"/>
    <property type="evidence" value="ECO:0007669"/>
    <property type="project" value="UniProtKB-KW"/>
</dbReference>
<dbReference type="PROSITE" id="PS50931">
    <property type="entry name" value="HTH_LYSR"/>
    <property type="match status" value="1"/>
</dbReference>
<keyword evidence="7" id="KW-1185">Reference proteome</keyword>
<dbReference type="EMBL" id="JABCKY010000001">
    <property type="protein sequence ID" value="NMT63172.1"/>
    <property type="molecule type" value="Genomic_DNA"/>
</dbReference>